<dbReference type="PROSITE" id="PS51186">
    <property type="entry name" value="GNAT"/>
    <property type="match status" value="1"/>
</dbReference>
<dbReference type="GO" id="GO:0016747">
    <property type="term" value="F:acyltransferase activity, transferring groups other than amino-acyl groups"/>
    <property type="evidence" value="ECO:0007669"/>
    <property type="project" value="InterPro"/>
</dbReference>
<dbReference type="Proteomes" id="UP001140076">
    <property type="component" value="Unassembled WGS sequence"/>
</dbReference>
<dbReference type="RefSeq" id="WP_270074020.1">
    <property type="nucleotide sequence ID" value="NZ_JAJAQC010000041.1"/>
</dbReference>
<dbReference type="EMBL" id="JAJAQC010000041">
    <property type="protein sequence ID" value="MDA0566766.1"/>
    <property type="molecule type" value="Genomic_DNA"/>
</dbReference>
<gene>
    <name evidence="2" type="ORF">LG943_20980</name>
</gene>
<keyword evidence="3" id="KW-1185">Reference proteome</keyword>
<protein>
    <submittedName>
        <fullName evidence="2">GNAT family N-acetyltransferase</fullName>
    </submittedName>
</protein>
<dbReference type="PANTHER" id="PTHR43415:SF3">
    <property type="entry name" value="GNAT-FAMILY ACETYLTRANSFERASE"/>
    <property type="match status" value="1"/>
</dbReference>
<evidence type="ECO:0000259" key="1">
    <source>
        <dbReference type="PROSITE" id="PS51186"/>
    </source>
</evidence>
<accession>A0A9X3NYJ7</accession>
<reference evidence="2" key="1">
    <citation type="submission" date="2021-10" db="EMBL/GenBank/DDBJ databases">
        <title>Streptomonospora sp. nov., isolated from mangrove soil.</title>
        <authorList>
            <person name="Chen X."/>
            <person name="Ge X."/>
            <person name="Liu W."/>
        </authorList>
    </citation>
    <scope>NUCLEOTIDE SEQUENCE</scope>
    <source>
        <strain evidence="2">S1-112</strain>
    </source>
</reference>
<dbReference type="Pfam" id="PF13302">
    <property type="entry name" value="Acetyltransf_3"/>
    <property type="match status" value="1"/>
</dbReference>
<dbReference type="AlphaFoldDB" id="A0A9X3NYJ7"/>
<dbReference type="PANTHER" id="PTHR43415">
    <property type="entry name" value="SPERMIDINE N(1)-ACETYLTRANSFERASE"/>
    <property type="match status" value="1"/>
</dbReference>
<proteinExistence type="predicted"/>
<name>A0A9X3NYJ7_9ACTN</name>
<dbReference type="Gene3D" id="3.40.630.30">
    <property type="match status" value="1"/>
</dbReference>
<evidence type="ECO:0000313" key="3">
    <source>
        <dbReference type="Proteomes" id="UP001140076"/>
    </source>
</evidence>
<sequence>MSDPTRPVLWVESDGIALGPLRADLVAEYWRWENDPRTVLGYGRQLPESLESRTEGLNHQLHGYPDQARFTVYETADAQPTPVGLASLLIDHQVRTAEFIIVIAPEAQGRRIGTMATRLTLDYAFHLIGLRMVWLKVLEPNTAGIRAYEKAGFQHAGRLRDSGYWLGRPCAEVLMDAVAADFSGPSAITDLITDQR</sequence>
<comment type="caution">
    <text evidence="2">The sequence shown here is derived from an EMBL/GenBank/DDBJ whole genome shotgun (WGS) entry which is preliminary data.</text>
</comment>
<organism evidence="2 3">
    <name type="scientific">Streptomonospora mangrovi</name>
    <dbReference type="NCBI Taxonomy" id="2883123"/>
    <lineage>
        <taxon>Bacteria</taxon>
        <taxon>Bacillati</taxon>
        <taxon>Actinomycetota</taxon>
        <taxon>Actinomycetes</taxon>
        <taxon>Streptosporangiales</taxon>
        <taxon>Nocardiopsidaceae</taxon>
        <taxon>Streptomonospora</taxon>
    </lineage>
</organism>
<evidence type="ECO:0000313" key="2">
    <source>
        <dbReference type="EMBL" id="MDA0566766.1"/>
    </source>
</evidence>
<dbReference type="SUPFAM" id="SSF55729">
    <property type="entry name" value="Acyl-CoA N-acyltransferases (Nat)"/>
    <property type="match status" value="1"/>
</dbReference>
<dbReference type="InterPro" id="IPR016181">
    <property type="entry name" value="Acyl_CoA_acyltransferase"/>
</dbReference>
<dbReference type="InterPro" id="IPR000182">
    <property type="entry name" value="GNAT_dom"/>
</dbReference>
<feature type="domain" description="N-acetyltransferase" evidence="1">
    <location>
        <begin position="16"/>
        <end position="171"/>
    </location>
</feature>